<organism evidence="2 3">
    <name type="scientific">Levilactobacillus zymae</name>
    <dbReference type="NCBI Taxonomy" id="267363"/>
    <lineage>
        <taxon>Bacteria</taxon>
        <taxon>Bacillati</taxon>
        <taxon>Bacillota</taxon>
        <taxon>Bacilli</taxon>
        <taxon>Lactobacillales</taxon>
        <taxon>Lactobacillaceae</taxon>
        <taxon>Levilactobacillus</taxon>
    </lineage>
</organism>
<dbReference type="KEGG" id="lzy:LZ3411_0251"/>
<name>A0A1Y6JVZ8_9LACO</name>
<feature type="region of interest" description="Disordered" evidence="1">
    <location>
        <begin position="230"/>
        <end position="252"/>
    </location>
</feature>
<reference evidence="3" key="1">
    <citation type="submission" date="2017-05" db="EMBL/GenBank/DDBJ databases">
        <authorList>
            <person name="Papadimitriou K."/>
        </authorList>
    </citation>
    <scope>NUCLEOTIDE SEQUENCE [LARGE SCALE GENOMIC DNA]</scope>
    <source>
        <strain evidence="3">ACA-DC 3411</strain>
    </source>
</reference>
<dbReference type="RefSeq" id="WP_087741407.1">
    <property type="nucleotide sequence ID" value="NZ_LT854705.1"/>
</dbReference>
<evidence type="ECO:0000313" key="3">
    <source>
        <dbReference type="Proteomes" id="UP000195412"/>
    </source>
</evidence>
<dbReference type="Proteomes" id="UP000195412">
    <property type="component" value="Chromosome I"/>
</dbReference>
<protein>
    <submittedName>
        <fullName evidence="2">Uncharacterized protein</fullName>
    </submittedName>
</protein>
<accession>A0A1Y6JVZ8</accession>
<sequence length="510" mass="58351">MTATILTPAENRFLQLSYPALPIPALTRLMPQLREHPTVKTTSDFLTRSAKADLAANRVDWLVAGSAAWKLLARLPYKVNASEQRRDWRHCALCHLPVRYEYHVVLRLNGREIVVGSECVKKFMSDEMQYLMTITTEDNFHAVAQYDTLTAKYPQVPDILWTKDALPHLPAQHRPAQTRVRRGTQATVTGYLKRRTTVLPETQLAPNLRNYARLQAIDRTAQQQAVARQHAQAANAQRDAQRAQQRAWQAANQAKDSAQTQVYQSAAYQDWLAQVTALMVDRLALAEFKAQLAKITVPPAVKRLVNTYQLGVMATEFAHQGRIHAQRLQIVPRELVTDLDRRTRALAAQRQRDWDDDVFNAALGSELTPAQRDAQLTALRQSWEGRQVPAAVYRDLARFKATVTRPVEVPASWPEPLQRAFRVRLQRQPADRWVPAKKAHVTPGQLRRLGQQTMDWMTVEATFHRDYALPAAEEAVTLSALEQYYLRQRDRQHRRGAQTQRLLQQLLEED</sequence>
<gene>
    <name evidence="2" type="ORF">LZ3411_0251</name>
</gene>
<evidence type="ECO:0000256" key="1">
    <source>
        <dbReference type="SAM" id="MobiDB-lite"/>
    </source>
</evidence>
<dbReference type="EMBL" id="LT854705">
    <property type="protein sequence ID" value="SMS13301.1"/>
    <property type="molecule type" value="Genomic_DNA"/>
</dbReference>
<dbReference type="AlphaFoldDB" id="A0A1Y6JVZ8"/>
<evidence type="ECO:0000313" key="2">
    <source>
        <dbReference type="EMBL" id="SMS13301.1"/>
    </source>
</evidence>
<proteinExistence type="predicted"/>